<dbReference type="EMBL" id="JBITYG010000005">
    <property type="protein sequence ID" value="MFI9102474.1"/>
    <property type="molecule type" value="Genomic_DNA"/>
</dbReference>
<sequence length="247" mass="27962">MDIREVVTGFRDAAPLEGLDDAWTWAPAPRLDFAGALSADGKRLLQLNARDSFDKDLAVATLAFARAHEEEIVARNPYFGALDGFEAPGGHRFDSVLCIAPEVHEFYDYDRPELTPLVRLAFPAYSVEFAGDESLKEAITRFDLMRPNNLGRDPLPFLKMRFANTRTLGRSTNKGRGFTDPRNLESELRQLDGSPGSFVEFENRHRHVWRVEWHDGYYVAVWDTQDGEPRETTLGELLEFSAAQLRG</sequence>
<protein>
    <submittedName>
        <fullName evidence="1">Uncharacterized protein</fullName>
    </submittedName>
</protein>
<dbReference type="RefSeq" id="WP_399650218.1">
    <property type="nucleotide sequence ID" value="NZ_JBITYG010000005.1"/>
</dbReference>
<gene>
    <name evidence="1" type="ORF">ACIGXA_18310</name>
</gene>
<name>A0ABW8C7R4_9ACTN</name>
<keyword evidence="2" id="KW-1185">Reference proteome</keyword>
<evidence type="ECO:0000313" key="2">
    <source>
        <dbReference type="Proteomes" id="UP001614394"/>
    </source>
</evidence>
<comment type="caution">
    <text evidence="1">The sequence shown here is derived from an EMBL/GenBank/DDBJ whole genome shotgun (WGS) entry which is preliminary data.</text>
</comment>
<evidence type="ECO:0000313" key="1">
    <source>
        <dbReference type="EMBL" id="MFI9102474.1"/>
    </source>
</evidence>
<organism evidence="1 2">
    <name type="scientific">Streptomyces fildesensis</name>
    <dbReference type="NCBI Taxonomy" id="375757"/>
    <lineage>
        <taxon>Bacteria</taxon>
        <taxon>Bacillati</taxon>
        <taxon>Actinomycetota</taxon>
        <taxon>Actinomycetes</taxon>
        <taxon>Kitasatosporales</taxon>
        <taxon>Streptomycetaceae</taxon>
        <taxon>Streptomyces</taxon>
    </lineage>
</organism>
<reference evidence="1 2" key="1">
    <citation type="submission" date="2024-10" db="EMBL/GenBank/DDBJ databases">
        <title>The Natural Products Discovery Center: Release of the First 8490 Sequenced Strains for Exploring Actinobacteria Biosynthetic Diversity.</title>
        <authorList>
            <person name="Kalkreuter E."/>
            <person name="Kautsar S.A."/>
            <person name="Yang D."/>
            <person name="Bader C.D."/>
            <person name="Teijaro C.N."/>
            <person name="Fluegel L."/>
            <person name="Davis C.M."/>
            <person name="Simpson J.R."/>
            <person name="Lauterbach L."/>
            <person name="Steele A.D."/>
            <person name="Gui C."/>
            <person name="Meng S."/>
            <person name="Li G."/>
            <person name="Viehrig K."/>
            <person name="Ye F."/>
            <person name="Su P."/>
            <person name="Kiefer A.F."/>
            <person name="Nichols A."/>
            <person name="Cepeda A.J."/>
            <person name="Yan W."/>
            <person name="Fan B."/>
            <person name="Jiang Y."/>
            <person name="Adhikari A."/>
            <person name="Zheng C.-J."/>
            <person name="Schuster L."/>
            <person name="Cowan T.M."/>
            <person name="Smanski M.J."/>
            <person name="Chevrette M.G."/>
            <person name="De Carvalho L.P.S."/>
            <person name="Shen B."/>
        </authorList>
    </citation>
    <scope>NUCLEOTIDE SEQUENCE [LARGE SCALE GENOMIC DNA]</scope>
    <source>
        <strain evidence="1 2">NPDC053399</strain>
    </source>
</reference>
<accession>A0ABW8C7R4</accession>
<proteinExistence type="predicted"/>
<dbReference type="Proteomes" id="UP001614394">
    <property type="component" value="Unassembled WGS sequence"/>
</dbReference>